<keyword evidence="5 10" id="KW-0460">Magnesium</keyword>
<dbReference type="GO" id="GO:0043571">
    <property type="term" value="P:maintenance of CRISPR repeat elements"/>
    <property type="evidence" value="ECO:0007669"/>
    <property type="project" value="UniProtKB-UniRule"/>
</dbReference>
<evidence type="ECO:0000256" key="4">
    <source>
        <dbReference type="ARBA" id="ARBA00022801"/>
    </source>
</evidence>
<dbReference type="PANTHER" id="PTHR34353:SF2">
    <property type="entry name" value="CRISPR-ASSOCIATED ENDONUCLEASE CAS1 1"/>
    <property type="match status" value="1"/>
</dbReference>
<dbReference type="Pfam" id="PF01867">
    <property type="entry name" value="Cas_Cas1"/>
    <property type="match status" value="1"/>
</dbReference>
<dbReference type="OrthoDB" id="9803119at2"/>
<sequence length="305" mass="34895">MLKRTILIENKFSITAKNNQLVLKSEIKESTIPIEDIGFLVLDHNEIYLSIPAVNLLVENNTSIIICGKNHLPNGMLLNLNSHHIQQEIFKNQIEASIPLKKQLWQQTIIEKIKNQGQLLEKITKSKQNTFVFLASKVLSGDSSNMEGVAAQQYWKHFPQPNLQFDGIKRERYGDYPNNFLNYGYAILRAATARALSGSGLLNTLGIHHKSKYNAFALADDIMEPFRPIVDEKVYEIMQRFDEQDLNTVIKAELLQILTRTVYFKDEKSPLMIALQKTASSLQQCFTGNRKKIKYPALWSLTDIE</sequence>
<evidence type="ECO:0000256" key="1">
    <source>
        <dbReference type="ARBA" id="ARBA00022722"/>
    </source>
</evidence>
<dbReference type="InterPro" id="IPR019855">
    <property type="entry name" value="CRISPR-assoc_Cas1_NMENI"/>
</dbReference>
<dbReference type="GO" id="GO:0051607">
    <property type="term" value="P:defense response to virus"/>
    <property type="evidence" value="ECO:0007669"/>
    <property type="project" value="UniProtKB-UniRule"/>
</dbReference>
<dbReference type="PANTHER" id="PTHR34353">
    <property type="entry name" value="CRISPR-ASSOCIATED ENDONUCLEASE CAS1 1"/>
    <property type="match status" value="1"/>
</dbReference>
<comment type="subunit">
    <text evidence="9 10">Homodimer, forms a heterotetramer with a Cas2 homodimer.</text>
</comment>
<evidence type="ECO:0000256" key="9">
    <source>
        <dbReference type="ARBA" id="ARBA00038592"/>
    </source>
</evidence>
<gene>
    <name evidence="10" type="primary">cas1</name>
    <name evidence="11" type="ORF">B0A66_05310</name>
</gene>
<protein>
    <recommendedName>
        <fullName evidence="10">CRISPR-associated endonuclease Cas1</fullName>
        <ecNumber evidence="10">3.1.-.-</ecNumber>
    </recommendedName>
</protein>
<dbReference type="InterPro" id="IPR042211">
    <property type="entry name" value="CRISPR-assoc_Cas1_N"/>
</dbReference>
<comment type="caution">
    <text evidence="11">The sequence shown here is derived from an EMBL/GenBank/DDBJ whole genome shotgun (WGS) entry which is preliminary data.</text>
</comment>
<keyword evidence="2 10" id="KW-0479">Metal-binding</keyword>
<dbReference type="InterPro" id="IPR042206">
    <property type="entry name" value="CRISPR-assoc_Cas1_C"/>
</dbReference>
<evidence type="ECO:0000256" key="5">
    <source>
        <dbReference type="ARBA" id="ARBA00022842"/>
    </source>
</evidence>
<dbReference type="RefSeq" id="WP_089048821.1">
    <property type="nucleotide sequence ID" value="NZ_FXTV01000016.1"/>
</dbReference>
<dbReference type="GO" id="GO:0046872">
    <property type="term" value="F:metal ion binding"/>
    <property type="evidence" value="ECO:0007669"/>
    <property type="project" value="UniProtKB-UniRule"/>
</dbReference>
<comment type="similarity">
    <text evidence="10">Belongs to the CRISPR-associated endonuclease Cas1 family.</text>
</comment>
<keyword evidence="4 10" id="KW-0378">Hydrolase</keyword>
<dbReference type="Gene3D" id="1.20.120.920">
    <property type="entry name" value="CRISPR-associated endonuclease Cas1, C-terminal domain"/>
    <property type="match status" value="1"/>
</dbReference>
<dbReference type="Gene3D" id="3.100.10.20">
    <property type="entry name" value="CRISPR-associated endonuclease Cas1, N-terminal domain"/>
    <property type="match status" value="1"/>
</dbReference>
<name>A0A226HIC3_9FLAO</name>
<dbReference type="GO" id="GO:0016787">
    <property type="term" value="F:hydrolase activity"/>
    <property type="evidence" value="ECO:0007669"/>
    <property type="project" value="UniProtKB-KW"/>
</dbReference>
<keyword evidence="1 10" id="KW-0540">Nuclease</keyword>
<keyword evidence="12" id="KW-1185">Reference proteome</keyword>
<evidence type="ECO:0000256" key="8">
    <source>
        <dbReference type="ARBA" id="ARBA00023211"/>
    </source>
</evidence>
<feature type="binding site" evidence="10">
    <location>
        <position position="147"/>
    </location>
    <ligand>
        <name>Mn(2+)</name>
        <dbReference type="ChEBI" id="CHEBI:29035"/>
    </ligand>
</feature>
<evidence type="ECO:0000313" key="11">
    <source>
        <dbReference type="EMBL" id="OXA94099.1"/>
    </source>
</evidence>
<keyword evidence="3 10" id="KW-0255">Endonuclease</keyword>
<accession>A0A226HIC3</accession>
<organism evidence="11 12">
    <name type="scientific">Flavobacterium hercynium</name>
    <dbReference type="NCBI Taxonomy" id="387094"/>
    <lineage>
        <taxon>Bacteria</taxon>
        <taxon>Pseudomonadati</taxon>
        <taxon>Bacteroidota</taxon>
        <taxon>Flavobacteriia</taxon>
        <taxon>Flavobacteriales</taxon>
        <taxon>Flavobacteriaceae</taxon>
        <taxon>Flavobacterium</taxon>
    </lineage>
</organism>
<dbReference type="EMBL" id="MUGW01000010">
    <property type="protein sequence ID" value="OXA94099.1"/>
    <property type="molecule type" value="Genomic_DNA"/>
</dbReference>
<evidence type="ECO:0000256" key="10">
    <source>
        <dbReference type="HAMAP-Rule" id="MF_01470"/>
    </source>
</evidence>
<keyword evidence="6 10" id="KW-0051">Antiviral defense</keyword>
<reference evidence="11 12" key="1">
    <citation type="submission" date="2016-11" db="EMBL/GenBank/DDBJ databases">
        <title>Whole genomes of Flavobacteriaceae.</title>
        <authorList>
            <person name="Stine C."/>
            <person name="Li C."/>
            <person name="Tadesse D."/>
        </authorList>
    </citation>
    <scope>NUCLEOTIDE SEQUENCE [LARGE SCALE GENOMIC DNA]</scope>
    <source>
        <strain evidence="11 12">DSM 18292</strain>
    </source>
</reference>
<dbReference type="AlphaFoldDB" id="A0A226HIC3"/>
<proteinExistence type="inferred from homology"/>
<dbReference type="NCBIfam" id="TIGR03639">
    <property type="entry name" value="cas1_NMENI"/>
    <property type="match status" value="1"/>
</dbReference>
<dbReference type="EC" id="3.1.-.-" evidence="10"/>
<evidence type="ECO:0000256" key="6">
    <source>
        <dbReference type="ARBA" id="ARBA00023118"/>
    </source>
</evidence>
<keyword evidence="7 10" id="KW-0238">DNA-binding</keyword>
<dbReference type="GO" id="GO:0004520">
    <property type="term" value="F:DNA endonuclease activity"/>
    <property type="evidence" value="ECO:0007669"/>
    <property type="project" value="InterPro"/>
</dbReference>
<dbReference type="Proteomes" id="UP000198345">
    <property type="component" value="Unassembled WGS sequence"/>
</dbReference>
<evidence type="ECO:0000256" key="3">
    <source>
        <dbReference type="ARBA" id="ARBA00022759"/>
    </source>
</evidence>
<dbReference type="HAMAP" id="MF_01470">
    <property type="entry name" value="Cas1"/>
    <property type="match status" value="1"/>
</dbReference>
<feature type="binding site" evidence="10">
    <location>
        <position position="209"/>
    </location>
    <ligand>
        <name>Mn(2+)</name>
        <dbReference type="ChEBI" id="CHEBI:29035"/>
    </ligand>
</feature>
<comment type="function">
    <text evidence="10">CRISPR (clustered regularly interspaced short palindromic repeat), is an adaptive immune system that provides protection against mobile genetic elements (viruses, transposable elements and conjugative plasmids). CRISPR clusters contain spacers, sequences complementary to antecedent mobile elements, and target invading nucleic acids. CRISPR clusters are transcribed and processed into CRISPR RNA (crRNA). Acts as a dsDNA endonuclease. Involved in the integration of spacer DNA into the CRISPR cassette.</text>
</comment>
<keyword evidence="8 10" id="KW-0464">Manganese</keyword>
<feature type="binding site" evidence="10">
    <location>
        <position position="224"/>
    </location>
    <ligand>
        <name>Mn(2+)</name>
        <dbReference type="ChEBI" id="CHEBI:29035"/>
    </ligand>
</feature>
<dbReference type="InterPro" id="IPR050646">
    <property type="entry name" value="Cas1"/>
</dbReference>
<evidence type="ECO:0000313" key="12">
    <source>
        <dbReference type="Proteomes" id="UP000198345"/>
    </source>
</evidence>
<comment type="cofactor">
    <cofactor evidence="10">
        <name>Mg(2+)</name>
        <dbReference type="ChEBI" id="CHEBI:18420"/>
    </cofactor>
    <cofactor evidence="10">
        <name>Mn(2+)</name>
        <dbReference type="ChEBI" id="CHEBI:29035"/>
    </cofactor>
</comment>
<dbReference type="NCBIfam" id="TIGR00287">
    <property type="entry name" value="cas1"/>
    <property type="match status" value="1"/>
</dbReference>
<evidence type="ECO:0000256" key="2">
    <source>
        <dbReference type="ARBA" id="ARBA00022723"/>
    </source>
</evidence>
<evidence type="ECO:0000256" key="7">
    <source>
        <dbReference type="ARBA" id="ARBA00023125"/>
    </source>
</evidence>
<dbReference type="InterPro" id="IPR002729">
    <property type="entry name" value="CRISPR-assoc_Cas1"/>
</dbReference>
<dbReference type="GO" id="GO:0003677">
    <property type="term" value="F:DNA binding"/>
    <property type="evidence" value="ECO:0007669"/>
    <property type="project" value="UniProtKB-KW"/>
</dbReference>